<evidence type="ECO:0000256" key="4">
    <source>
        <dbReference type="ARBA" id="ARBA00022598"/>
    </source>
</evidence>
<dbReference type="InterPro" id="IPR002312">
    <property type="entry name" value="Asp/Asn-tRNA-synth_IIb"/>
</dbReference>
<dbReference type="InterPro" id="IPR006195">
    <property type="entry name" value="aa-tRNA-synth_II"/>
</dbReference>
<evidence type="ECO:0000313" key="10">
    <source>
        <dbReference type="EMBL" id="OGN05962.1"/>
    </source>
</evidence>
<dbReference type="EMBL" id="MGJM01000018">
    <property type="protein sequence ID" value="OGN05962.1"/>
    <property type="molecule type" value="Genomic_DNA"/>
</dbReference>
<evidence type="ECO:0000259" key="9">
    <source>
        <dbReference type="PROSITE" id="PS50862"/>
    </source>
</evidence>
<dbReference type="SUPFAM" id="SSF50249">
    <property type="entry name" value="Nucleic acid-binding proteins"/>
    <property type="match status" value="1"/>
</dbReference>
<dbReference type="GO" id="GO:0005829">
    <property type="term" value="C:cytosol"/>
    <property type="evidence" value="ECO:0007669"/>
    <property type="project" value="TreeGrafter"/>
</dbReference>
<dbReference type="InterPro" id="IPR004364">
    <property type="entry name" value="Aa-tRNA-synt_II"/>
</dbReference>
<protein>
    <submittedName>
        <fullName evidence="10">Aspartate--tRNA(Asn) ligase</fullName>
    </submittedName>
</protein>
<dbReference type="GO" id="GO:0006422">
    <property type="term" value="P:aspartyl-tRNA aminoacylation"/>
    <property type="evidence" value="ECO:0007669"/>
    <property type="project" value="InterPro"/>
</dbReference>
<keyword evidence="6" id="KW-0067">ATP-binding</keyword>
<dbReference type="PANTHER" id="PTHR43450">
    <property type="entry name" value="ASPARTYL-TRNA SYNTHETASE"/>
    <property type="match status" value="1"/>
</dbReference>
<evidence type="ECO:0000256" key="3">
    <source>
        <dbReference type="ARBA" id="ARBA00022490"/>
    </source>
</evidence>
<reference evidence="10 11" key="1">
    <citation type="journal article" date="2016" name="Nat. Commun.">
        <title>Thousands of microbial genomes shed light on interconnected biogeochemical processes in an aquifer system.</title>
        <authorList>
            <person name="Anantharaman K."/>
            <person name="Brown C.T."/>
            <person name="Hug L.A."/>
            <person name="Sharon I."/>
            <person name="Castelle C.J."/>
            <person name="Probst A.J."/>
            <person name="Thomas B.C."/>
            <person name="Singh A."/>
            <person name="Wilkins M.J."/>
            <person name="Karaoz U."/>
            <person name="Brodie E.L."/>
            <person name="Williams K.H."/>
            <person name="Hubbard S.S."/>
            <person name="Banfield J.F."/>
        </authorList>
    </citation>
    <scope>NUCLEOTIDE SEQUENCE [LARGE SCALE GENOMIC DNA]</scope>
</reference>
<keyword evidence="8" id="KW-0030">Aminoacyl-tRNA synthetase</keyword>
<dbReference type="Pfam" id="PF00152">
    <property type="entry name" value="tRNA-synt_2"/>
    <property type="match status" value="1"/>
</dbReference>
<dbReference type="Proteomes" id="UP000177605">
    <property type="component" value="Unassembled WGS sequence"/>
</dbReference>
<evidence type="ECO:0000256" key="8">
    <source>
        <dbReference type="ARBA" id="ARBA00023146"/>
    </source>
</evidence>
<dbReference type="InterPro" id="IPR012340">
    <property type="entry name" value="NA-bd_OB-fold"/>
</dbReference>
<feature type="domain" description="Aminoacyl-transfer RNA synthetases class-II family profile" evidence="9">
    <location>
        <begin position="137"/>
        <end position="440"/>
    </location>
</feature>
<dbReference type="NCBIfam" id="NF003483">
    <property type="entry name" value="PRK05159.1"/>
    <property type="match status" value="1"/>
</dbReference>
<dbReference type="PRINTS" id="PR01042">
    <property type="entry name" value="TRNASYNTHASP"/>
</dbReference>
<evidence type="ECO:0000256" key="7">
    <source>
        <dbReference type="ARBA" id="ARBA00022917"/>
    </source>
</evidence>
<dbReference type="GO" id="GO:0017101">
    <property type="term" value="C:aminoacyl-tRNA synthetase multienzyme complex"/>
    <property type="evidence" value="ECO:0007669"/>
    <property type="project" value="TreeGrafter"/>
</dbReference>
<evidence type="ECO:0000256" key="6">
    <source>
        <dbReference type="ARBA" id="ARBA00022840"/>
    </source>
</evidence>
<comment type="subcellular location">
    <subcellularLocation>
        <location evidence="1">Cytoplasm</location>
    </subcellularLocation>
</comment>
<dbReference type="InterPro" id="IPR045864">
    <property type="entry name" value="aa-tRNA-synth_II/BPL/LPL"/>
</dbReference>
<comment type="caution">
    <text evidence="10">The sequence shown here is derived from an EMBL/GenBank/DDBJ whole genome shotgun (WGS) entry which is preliminary data.</text>
</comment>
<dbReference type="GO" id="GO:0005524">
    <property type="term" value="F:ATP binding"/>
    <property type="evidence" value="ECO:0007669"/>
    <property type="project" value="UniProtKB-KW"/>
</dbReference>
<accession>A0A1F8EYL2</accession>
<keyword evidence="5" id="KW-0547">Nucleotide-binding</keyword>
<keyword evidence="7" id="KW-0648">Protein biosynthesis</keyword>
<dbReference type="PROSITE" id="PS50862">
    <property type="entry name" value="AA_TRNA_LIGASE_II"/>
    <property type="match status" value="1"/>
</dbReference>
<evidence type="ECO:0000256" key="5">
    <source>
        <dbReference type="ARBA" id="ARBA00022741"/>
    </source>
</evidence>
<dbReference type="SUPFAM" id="SSF55681">
    <property type="entry name" value="Class II aaRS and biotin synthetases"/>
    <property type="match status" value="1"/>
</dbReference>
<evidence type="ECO:0000256" key="2">
    <source>
        <dbReference type="ARBA" id="ARBA00005312"/>
    </source>
</evidence>
<dbReference type="AlphaFoldDB" id="A0A1F8EYL2"/>
<evidence type="ECO:0000313" key="11">
    <source>
        <dbReference type="Proteomes" id="UP000177605"/>
    </source>
</evidence>
<dbReference type="Gene3D" id="2.40.50.140">
    <property type="entry name" value="Nucleic acid-binding proteins"/>
    <property type="match status" value="1"/>
</dbReference>
<gene>
    <name evidence="10" type="ORF">A2669_01175</name>
</gene>
<dbReference type="PANTHER" id="PTHR43450:SF1">
    <property type="entry name" value="ASPARTATE--TRNA LIGASE, CYTOPLASMIC"/>
    <property type="match status" value="1"/>
</dbReference>
<name>A0A1F8EYL2_9BACT</name>
<evidence type="ECO:0000256" key="1">
    <source>
        <dbReference type="ARBA" id="ARBA00004496"/>
    </source>
</evidence>
<organism evidence="10 11">
    <name type="scientific">Candidatus Yanofskybacteria bacterium RIFCSPHIGHO2_01_FULL_48_25b</name>
    <dbReference type="NCBI Taxonomy" id="1802672"/>
    <lineage>
        <taxon>Bacteria</taxon>
        <taxon>Candidatus Yanofskyibacteriota</taxon>
    </lineage>
</organism>
<dbReference type="GO" id="GO:0003723">
    <property type="term" value="F:RNA binding"/>
    <property type="evidence" value="ECO:0007669"/>
    <property type="project" value="TreeGrafter"/>
</dbReference>
<proteinExistence type="inferred from homology"/>
<dbReference type="InterPro" id="IPR004365">
    <property type="entry name" value="NA-bd_OB_tRNA"/>
</dbReference>
<comment type="similarity">
    <text evidence="2">Belongs to the class-II aminoacyl-tRNA synthetase family. Type 2 subfamily.</text>
</comment>
<keyword evidence="3" id="KW-0963">Cytoplasm</keyword>
<dbReference type="GO" id="GO:0004815">
    <property type="term" value="F:aspartate-tRNA ligase activity"/>
    <property type="evidence" value="ECO:0007669"/>
    <property type="project" value="InterPro"/>
</dbReference>
<sequence>MDLKDRTLSSEVKNHVGKKIKIAGWLYKKRELGGMTFLIIRDRRGLVQVLDNESKESEKLKGLYPGTVLIVEGTVVEEKRAMGGAEIHDPVLTVQMPVTDVPPIEIDKPLSHDSENLDTLFEYRVIGLRNIQEAKVFKIRAGVERHIRDFLNGHEFIEINTPKILAGATEGGAEVFKVDYFGKEAVLAQSPQFYKQIMVGVFERVFEIAPAYRAEPSTTTRHVSEVTMLDIEMGFIDGHEDVLNMVQDMAYYALKKTYEEFADDLKSLKSPGLVLKEKFPRYTVAEVHEMYKKATGHDTSKEKDLIPDEEKWICEYAKENEGCEAVFVSQFPVQAMKFYHKINPDNPQTVMWGDLLFRGLEIATCPQRENNYDKLVTQMKSAGLDPEHPGYKYYLQAFKYGLPDHGGCGFGIDRLLEKIIGLGNVKEAILFPRDTNRLTP</sequence>
<dbReference type="InterPro" id="IPR004523">
    <property type="entry name" value="Asp-tRNA_synthase_2"/>
</dbReference>
<dbReference type="Gene3D" id="3.30.930.10">
    <property type="entry name" value="Bira Bifunctional Protein, Domain 2"/>
    <property type="match status" value="1"/>
</dbReference>
<keyword evidence="4 10" id="KW-0436">Ligase</keyword>
<dbReference type="Pfam" id="PF01336">
    <property type="entry name" value="tRNA_anti-codon"/>
    <property type="match status" value="1"/>
</dbReference>